<gene>
    <name evidence="1" type="ORF">PLEPLA_LOCUS8569</name>
</gene>
<dbReference type="EMBL" id="CADEAL010000473">
    <property type="protein sequence ID" value="CAB1420694.1"/>
    <property type="molecule type" value="Genomic_DNA"/>
</dbReference>
<keyword evidence="2" id="KW-1185">Reference proteome</keyword>
<dbReference type="AlphaFoldDB" id="A0A9N7YDW0"/>
<evidence type="ECO:0000313" key="2">
    <source>
        <dbReference type="Proteomes" id="UP001153269"/>
    </source>
</evidence>
<comment type="caution">
    <text evidence="1">The sequence shown here is derived from an EMBL/GenBank/DDBJ whole genome shotgun (WGS) entry which is preliminary data.</text>
</comment>
<evidence type="ECO:0000313" key="1">
    <source>
        <dbReference type="EMBL" id="CAB1420694.1"/>
    </source>
</evidence>
<proteinExistence type="predicted"/>
<protein>
    <submittedName>
        <fullName evidence="1">Uncharacterized protein</fullName>
    </submittedName>
</protein>
<organism evidence="1 2">
    <name type="scientific">Pleuronectes platessa</name>
    <name type="common">European plaice</name>
    <dbReference type="NCBI Taxonomy" id="8262"/>
    <lineage>
        <taxon>Eukaryota</taxon>
        <taxon>Metazoa</taxon>
        <taxon>Chordata</taxon>
        <taxon>Craniata</taxon>
        <taxon>Vertebrata</taxon>
        <taxon>Euteleostomi</taxon>
        <taxon>Actinopterygii</taxon>
        <taxon>Neopterygii</taxon>
        <taxon>Teleostei</taxon>
        <taxon>Neoteleostei</taxon>
        <taxon>Acanthomorphata</taxon>
        <taxon>Carangaria</taxon>
        <taxon>Pleuronectiformes</taxon>
        <taxon>Pleuronectoidei</taxon>
        <taxon>Pleuronectidae</taxon>
        <taxon>Pleuronectes</taxon>
    </lineage>
</organism>
<dbReference type="Proteomes" id="UP001153269">
    <property type="component" value="Unassembled WGS sequence"/>
</dbReference>
<accession>A0A9N7YDW0</accession>
<sequence length="72" mass="8370">MNSGDAAVDLERKSLSSACERVPVRGLFKLKTKIVSIKEPEVIQRRRLTTLMKIHIQLQEDYEWCILQKTRA</sequence>
<reference evidence="1" key="1">
    <citation type="submission" date="2020-03" db="EMBL/GenBank/DDBJ databases">
        <authorList>
            <person name="Weist P."/>
        </authorList>
    </citation>
    <scope>NUCLEOTIDE SEQUENCE</scope>
</reference>
<name>A0A9N7YDW0_PLEPL</name>